<dbReference type="OMA" id="WFDISEA"/>
<dbReference type="EMBL" id="CP038008">
    <property type="protein sequence ID" value="QBY29798.1"/>
    <property type="molecule type" value="Genomic_DNA"/>
</dbReference>
<dbReference type="AlphaFoldDB" id="A0A482PGT7"/>
<organism evidence="1">
    <name type="scientific">Citrobacter rodentium</name>
    <dbReference type="NCBI Taxonomy" id="67825"/>
    <lineage>
        <taxon>Bacteria</taxon>
        <taxon>Pseudomonadati</taxon>
        <taxon>Pseudomonadota</taxon>
        <taxon>Gammaproteobacteria</taxon>
        <taxon>Enterobacterales</taxon>
        <taxon>Enterobacteriaceae</taxon>
        <taxon>Citrobacter</taxon>
    </lineage>
</organism>
<gene>
    <name evidence="1" type="ORF">E2R62_13725</name>
</gene>
<dbReference type="PANTHER" id="PTHR35564:SF4">
    <property type="entry name" value="CYTOPLASMIC PROTEIN"/>
    <property type="match status" value="1"/>
</dbReference>
<name>A0A482PGT7_CITRO</name>
<dbReference type="RefSeq" id="WP_012907483.1">
    <property type="nucleotide sequence ID" value="NZ_CAJTBI010000035.1"/>
</dbReference>
<dbReference type="PANTHER" id="PTHR35564">
    <property type="match status" value="1"/>
</dbReference>
<sequence length="311" mass="34735">MARHRRNGAISVIERLRREPWSFSLEQYVRLIELSGILPELYGDTGLAFAPAEVGVQRDGHLRVCSLGPGGADGVLPYDWLEWLQQATQDKNAAPQDFLSLFQRRLIEHHCRSLSLWRLAPPYATREQAPGFAIMRALCGFDSPAMRYGSPRLLAQSGLLANRRRSTEGFIALAAAVLNVTLRAEEFIGRWQTLPPASQGRIGCRLGRDSVAGRRAWNQHAALRVHLQVDSETQWRTFLPGGEGFQTLAWLGQVWFGAGITLELVLSGTLALDAMLTRNNPPRLGRTAQLGGRRKSSFSCRQHLKENTTWT</sequence>
<proteinExistence type="predicted"/>
<dbReference type="InterPro" id="IPR010732">
    <property type="entry name" value="T6SS_TssG-like"/>
</dbReference>
<accession>A0A482PGT7</accession>
<evidence type="ECO:0000313" key="1">
    <source>
        <dbReference type="EMBL" id="QBY29798.1"/>
    </source>
</evidence>
<reference evidence="1" key="1">
    <citation type="submission" date="2019-03" db="EMBL/GenBank/DDBJ databases">
        <title>Complete genome sequence of enteropathogenic Citrobacter rodentium strain DBS100.</title>
        <authorList>
            <person name="Popov G."/>
            <person name="Fiebig A."/>
            <person name="Shideler S."/>
            <person name="Coombes B."/>
            <person name="Savchenko A."/>
        </authorList>
    </citation>
    <scope>NUCLEOTIDE SEQUENCE</scope>
    <source>
        <strain evidence="1">DBS100</strain>
    </source>
</reference>
<dbReference type="Pfam" id="PF06996">
    <property type="entry name" value="T6SS_TssG"/>
    <property type="match status" value="1"/>
</dbReference>
<protein>
    <submittedName>
        <fullName evidence="1">Type VI secretion system baseplate subunit TssG</fullName>
    </submittedName>
</protein>